<evidence type="ECO:0000256" key="5">
    <source>
        <dbReference type="SAM" id="Phobius"/>
    </source>
</evidence>
<feature type="transmembrane region" description="Helical" evidence="5">
    <location>
        <begin position="12"/>
        <end position="30"/>
    </location>
</feature>
<dbReference type="Gene3D" id="1.20.1530.20">
    <property type="match status" value="1"/>
</dbReference>
<proteinExistence type="predicted"/>
<comment type="caution">
    <text evidence="7">The sequence shown here is derived from an EMBL/GenBank/DDBJ whole genome shotgun (WGS) entry which is preliminary data.</text>
</comment>
<evidence type="ECO:0000256" key="1">
    <source>
        <dbReference type="ARBA" id="ARBA00004141"/>
    </source>
</evidence>
<dbReference type="GO" id="GO:0015297">
    <property type="term" value="F:antiporter activity"/>
    <property type="evidence" value="ECO:0007669"/>
    <property type="project" value="InterPro"/>
</dbReference>
<name>A0A0F9W5L9_9ZZZZ</name>
<feature type="transmembrane region" description="Helical" evidence="5">
    <location>
        <begin position="319"/>
        <end position="343"/>
    </location>
</feature>
<dbReference type="InterPro" id="IPR038770">
    <property type="entry name" value="Na+/solute_symporter_sf"/>
</dbReference>
<dbReference type="PROSITE" id="PS51371">
    <property type="entry name" value="CBS"/>
    <property type="match status" value="2"/>
</dbReference>
<feature type="transmembrane region" description="Helical" evidence="5">
    <location>
        <begin position="99"/>
        <end position="125"/>
    </location>
</feature>
<feature type="transmembrane region" description="Helical" evidence="5">
    <location>
        <begin position="381"/>
        <end position="402"/>
    </location>
</feature>
<dbReference type="InterPro" id="IPR006153">
    <property type="entry name" value="Cation/H_exchanger_TM"/>
</dbReference>
<feature type="domain" description="CBS" evidence="6">
    <location>
        <begin position="438"/>
        <end position="496"/>
    </location>
</feature>
<dbReference type="GO" id="GO:1902600">
    <property type="term" value="P:proton transmembrane transport"/>
    <property type="evidence" value="ECO:0007669"/>
    <property type="project" value="InterPro"/>
</dbReference>
<feature type="transmembrane region" description="Helical" evidence="5">
    <location>
        <begin position="131"/>
        <end position="155"/>
    </location>
</feature>
<feature type="transmembrane region" description="Helical" evidence="5">
    <location>
        <begin position="42"/>
        <end position="59"/>
    </location>
</feature>
<feature type="transmembrane region" description="Helical" evidence="5">
    <location>
        <begin position="295"/>
        <end position="313"/>
    </location>
</feature>
<feature type="transmembrane region" description="Helical" evidence="5">
    <location>
        <begin position="217"/>
        <end position="235"/>
    </location>
</feature>
<evidence type="ECO:0000256" key="4">
    <source>
        <dbReference type="ARBA" id="ARBA00023136"/>
    </source>
</evidence>
<dbReference type="Pfam" id="PF00571">
    <property type="entry name" value="CBS"/>
    <property type="match status" value="2"/>
</dbReference>
<dbReference type="Pfam" id="PF00999">
    <property type="entry name" value="Na_H_Exchanger"/>
    <property type="match status" value="1"/>
</dbReference>
<accession>A0A0F9W5L9</accession>
<keyword evidence="2 5" id="KW-0812">Transmembrane</keyword>
<comment type="subcellular location">
    <subcellularLocation>
        <location evidence="1">Membrane</location>
        <topology evidence="1">Multi-pass membrane protein</topology>
    </subcellularLocation>
</comment>
<protein>
    <recommendedName>
        <fullName evidence="6">CBS domain-containing protein</fullName>
    </recommendedName>
</protein>
<dbReference type="CDD" id="cd02205">
    <property type="entry name" value="CBS_pair_SF"/>
    <property type="match status" value="1"/>
</dbReference>
<feature type="transmembrane region" description="Helical" evidence="5">
    <location>
        <begin position="167"/>
        <end position="191"/>
    </location>
</feature>
<dbReference type="InterPro" id="IPR046342">
    <property type="entry name" value="CBS_dom_sf"/>
</dbReference>
<gene>
    <name evidence="7" type="ORF">LCGC14_0401990</name>
</gene>
<sequence length="575" mass="61078">MMLLATSSSELGHLPILLILGGALFFGTAGARLFRRIRFPQVLGYIVIGLIVGRMWLGLIDGEMLRNFEPFNAFALGIIGFMIGGELHRDIFKRFGRQLIVIVLAEGLAACIVVGSLIGGVTYLITGDVQLSLVLGLLLGSIGVATAPAATVRVLQESKAKGPLTTTVFAVVALDDALALALFAIASSIAIRILPAAAGAAADGGILVALAHAARDLLGAAVLGTASGLLLNWILRRKRDQERALTYIVGTLTLVIGLGRWLGFDTILAAMALGVVVTNLAPRRAGSAFEIVERFAPPIYVLFFVLVGAHLYFNDMEWWLGVLVGVYIVALAIGKISGSYLGGRWTGAPATVRKYLGLCMLCQAGVAVGLALRAAELFGDQGAGALVGTIVITVITGAIFILELAGPPCVKYAVNKAGEAGLDVTEEDLMASYTVADMVDRSAPTFPQGAPLTMILRTIADTDAMSYPVVDDDKKLVGVITLNDLKQSFSAEGLTAWLVAFDLMKPVPDMVTEQLPLADAVDRMRQQELDCLPVLSEPTDGEEGRFVGLLELRKVTRMLSQEMLRRQQQVDAASF</sequence>
<dbReference type="GO" id="GO:0016020">
    <property type="term" value="C:membrane"/>
    <property type="evidence" value="ECO:0007669"/>
    <property type="project" value="UniProtKB-SubCell"/>
</dbReference>
<feature type="transmembrane region" description="Helical" evidence="5">
    <location>
        <begin position="71"/>
        <end position="87"/>
    </location>
</feature>
<dbReference type="SUPFAM" id="SSF54631">
    <property type="entry name" value="CBS-domain pair"/>
    <property type="match status" value="1"/>
</dbReference>
<dbReference type="PANTHER" id="PTHR43021:SF2">
    <property type="entry name" value="CATION_H+ EXCHANGER DOMAIN-CONTAINING PROTEIN"/>
    <property type="match status" value="1"/>
</dbReference>
<dbReference type="EMBL" id="LAZR01000346">
    <property type="protein sequence ID" value="KKN73303.1"/>
    <property type="molecule type" value="Genomic_DNA"/>
</dbReference>
<keyword evidence="3 5" id="KW-1133">Transmembrane helix</keyword>
<dbReference type="PANTHER" id="PTHR43021">
    <property type="entry name" value="NA(+)/H(+) ANTIPORTER-RELATED"/>
    <property type="match status" value="1"/>
</dbReference>
<feature type="transmembrane region" description="Helical" evidence="5">
    <location>
        <begin position="355"/>
        <end position="375"/>
    </location>
</feature>
<dbReference type="SMART" id="SM00116">
    <property type="entry name" value="CBS"/>
    <property type="match status" value="2"/>
</dbReference>
<feature type="domain" description="CBS" evidence="6">
    <location>
        <begin position="504"/>
        <end position="566"/>
    </location>
</feature>
<evidence type="ECO:0000256" key="3">
    <source>
        <dbReference type="ARBA" id="ARBA00022989"/>
    </source>
</evidence>
<evidence type="ECO:0000256" key="2">
    <source>
        <dbReference type="ARBA" id="ARBA00022692"/>
    </source>
</evidence>
<dbReference type="AlphaFoldDB" id="A0A0F9W5L9"/>
<organism evidence="7">
    <name type="scientific">marine sediment metagenome</name>
    <dbReference type="NCBI Taxonomy" id="412755"/>
    <lineage>
        <taxon>unclassified sequences</taxon>
        <taxon>metagenomes</taxon>
        <taxon>ecological metagenomes</taxon>
    </lineage>
</organism>
<dbReference type="Gene3D" id="3.10.580.10">
    <property type="entry name" value="CBS-domain"/>
    <property type="match status" value="1"/>
</dbReference>
<reference evidence="7" key="1">
    <citation type="journal article" date="2015" name="Nature">
        <title>Complex archaea that bridge the gap between prokaryotes and eukaryotes.</title>
        <authorList>
            <person name="Spang A."/>
            <person name="Saw J.H."/>
            <person name="Jorgensen S.L."/>
            <person name="Zaremba-Niedzwiedzka K."/>
            <person name="Martijn J."/>
            <person name="Lind A.E."/>
            <person name="van Eijk R."/>
            <person name="Schleper C."/>
            <person name="Guy L."/>
            <person name="Ettema T.J."/>
        </authorList>
    </citation>
    <scope>NUCLEOTIDE SEQUENCE</scope>
</reference>
<keyword evidence="4 5" id="KW-0472">Membrane</keyword>
<evidence type="ECO:0000313" key="7">
    <source>
        <dbReference type="EMBL" id="KKN73303.1"/>
    </source>
</evidence>
<evidence type="ECO:0000259" key="6">
    <source>
        <dbReference type="PROSITE" id="PS51371"/>
    </source>
</evidence>
<dbReference type="InterPro" id="IPR000644">
    <property type="entry name" value="CBS_dom"/>
</dbReference>